<dbReference type="AlphaFoldDB" id="A0ABC9AZ93"/>
<keyword evidence="4" id="KW-1185">Reference proteome</keyword>
<feature type="domain" description="DUF4220" evidence="2">
    <location>
        <begin position="54"/>
        <end position="438"/>
    </location>
</feature>
<feature type="transmembrane region" description="Helical" evidence="1">
    <location>
        <begin position="41"/>
        <end position="60"/>
    </location>
</feature>
<evidence type="ECO:0000256" key="1">
    <source>
        <dbReference type="SAM" id="Phobius"/>
    </source>
</evidence>
<protein>
    <recommendedName>
        <fullName evidence="2">DUF4220 domain-containing protein</fullName>
    </recommendedName>
</protein>
<organism evidence="3 4">
    <name type="scientific">Urochloa decumbens</name>
    <dbReference type="NCBI Taxonomy" id="240449"/>
    <lineage>
        <taxon>Eukaryota</taxon>
        <taxon>Viridiplantae</taxon>
        <taxon>Streptophyta</taxon>
        <taxon>Embryophyta</taxon>
        <taxon>Tracheophyta</taxon>
        <taxon>Spermatophyta</taxon>
        <taxon>Magnoliopsida</taxon>
        <taxon>Liliopsida</taxon>
        <taxon>Poales</taxon>
        <taxon>Poaceae</taxon>
        <taxon>PACMAD clade</taxon>
        <taxon>Panicoideae</taxon>
        <taxon>Panicodae</taxon>
        <taxon>Paniceae</taxon>
        <taxon>Melinidinae</taxon>
        <taxon>Urochloa</taxon>
    </lineage>
</organism>
<name>A0ABC9AZ93_9POAL</name>
<keyword evidence="1" id="KW-0472">Membrane</keyword>
<gene>
    <name evidence="3" type="ORF">URODEC1_LOCUS60278</name>
</gene>
<sequence length="701" mass="79462">MKIPEMDPRVKPTILVAVVAVQALLLLGLSSCRRWSSRPAILFFLRGMSVTYFPLMSYVLSYLTNYISSSHDDAMLVAVVLIQFLKAKADMAAQAVAAVASPVDWDDSMGSLKIRPSLESLIYTFWVAGLVVYNIFFGKKEQPHQVKLLMLQFLPLWALGACRMVLRFVAFRRANNSFSLGRNVQLIDGYMHEQIFQSTAVVPRLIVAGERNRDVEESNQGYRLKPSALRKGTRLVTLDRVWSESSIVLTPQLKDLCLSFALFKCLRRRFAGYRLVEAGSSWAFRFVVDGLLGHEDDHERIFRVIANELLFAYDFYYSALPVVSLDIQSAALHYLLSLLILASHIYVAFLLFVTFGFPSTTSDILLVLLATFLALVNACTEISEMVNDMRSKWTQITIVVHYCTNYRHYCIRKFLSYFLRRKSPFHWMDEMGQTDLLRPSKQSWAHLLDIIFFFFPRQNRHRPMTVMVPPEVKAAIIASLRSSGGQLSSGTSAVRRRFLPDSDTWAWACLFGVEVTTTTDLILVWHIATSLFEIRFSGSYPSTRTGSMVVAQSLSRYSAYLVAEAPDLLPDDSAWTKRRFKEVNKGIEEASKSGDCVPESGVYTHLTDCFCALSCHEVLKKGSMLGRHLVEEAQRQITGASEDAVWELLAEFWSEVVLYLAPTANFKRHMEVLQRGGELITLLWALLLHAGITRAPTRHEL</sequence>
<evidence type="ECO:0000313" key="4">
    <source>
        <dbReference type="Proteomes" id="UP001497457"/>
    </source>
</evidence>
<reference evidence="3" key="1">
    <citation type="submission" date="2024-10" db="EMBL/GenBank/DDBJ databases">
        <authorList>
            <person name="Ryan C."/>
        </authorList>
    </citation>
    <scope>NUCLEOTIDE SEQUENCE [LARGE SCALE GENOMIC DNA]</scope>
</reference>
<proteinExistence type="predicted"/>
<dbReference type="InterPro" id="IPR025315">
    <property type="entry name" value="DUF4220"/>
</dbReference>
<dbReference type="Pfam" id="PF04578">
    <property type="entry name" value="DUF594"/>
    <property type="match status" value="1"/>
</dbReference>
<dbReference type="Pfam" id="PF13968">
    <property type="entry name" value="DUF4220"/>
    <property type="match status" value="1"/>
</dbReference>
<evidence type="ECO:0000259" key="2">
    <source>
        <dbReference type="Pfam" id="PF13968"/>
    </source>
</evidence>
<dbReference type="PROSITE" id="PS51257">
    <property type="entry name" value="PROKAR_LIPOPROTEIN"/>
    <property type="match status" value="1"/>
</dbReference>
<dbReference type="EMBL" id="OZ075134">
    <property type="protein sequence ID" value="CAL4990498.1"/>
    <property type="molecule type" value="Genomic_DNA"/>
</dbReference>
<accession>A0ABC9AZ93</accession>
<evidence type="ECO:0000313" key="3">
    <source>
        <dbReference type="EMBL" id="CAL4990498.1"/>
    </source>
</evidence>
<keyword evidence="1" id="KW-0812">Transmembrane</keyword>
<dbReference type="Proteomes" id="UP001497457">
    <property type="component" value="Chromosome 24b"/>
</dbReference>
<feature type="transmembrane region" description="Helical" evidence="1">
    <location>
        <begin position="12"/>
        <end position="29"/>
    </location>
</feature>
<feature type="transmembrane region" description="Helical" evidence="1">
    <location>
        <begin position="148"/>
        <end position="166"/>
    </location>
</feature>
<feature type="transmembrane region" description="Helical" evidence="1">
    <location>
        <begin position="118"/>
        <end position="136"/>
    </location>
</feature>
<feature type="transmembrane region" description="Helical" evidence="1">
    <location>
        <begin position="364"/>
        <end position="383"/>
    </location>
</feature>
<feature type="transmembrane region" description="Helical" evidence="1">
    <location>
        <begin position="334"/>
        <end position="358"/>
    </location>
</feature>
<keyword evidence="1" id="KW-1133">Transmembrane helix</keyword>
<dbReference type="InterPro" id="IPR007658">
    <property type="entry name" value="DUF594"/>
</dbReference>
<dbReference type="PANTHER" id="PTHR31325">
    <property type="entry name" value="OS01G0798800 PROTEIN-RELATED"/>
    <property type="match status" value="1"/>
</dbReference>